<evidence type="ECO:0000256" key="5">
    <source>
        <dbReference type="HAMAP-Rule" id="MF_00978"/>
    </source>
</evidence>
<accession>A0A1M5AXJ6</accession>
<organism evidence="7 8">
    <name type="scientific">Schwartzia succinivorans DSM 10502</name>
    <dbReference type="NCBI Taxonomy" id="1123243"/>
    <lineage>
        <taxon>Bacteria</taxon>
        <taxon>Bacillati</taxon>
        <taxon>Bacillota</taxon>
        <taxon>Negativicutes</taxon>
        <taxon>Selenomonadales</taxon>
        <taxon>Selenomonadaceae</taxon>
        <taxon>Schwartzia</taxon>
    </lineage>
</organism>
<dbReference type="InterPro" id="IPR030855">
    <property type="entry name" value="Bifunct_BirA"/>
</dbReference>
<feature type="binding site" evidence="5">
    <location>
        <position position="184"/>
    </location>
    <ligand>
        <name>biotin</name>
        <dbReference type="ChEBI" id="CHEBI:57586"/>
    </ligand>
</feature>
<dbReference type="InterPro" id="IPR045864">
    <property type="entry name" value="aa-tRNA-synth_II/BPL/LPL"/>
</dbReference>
<dbReference type="InterPro" id="IPR036390">
    <property type="entry name" value="WH_DNA-bd_sf"/>
</dbReference>
<comment type="function">
    <text evidence="5">Acts both as a biotin--[acetyl-CoA-carboxylase] ligase and a repressor.</text>
</comment>
<evidence type="ECO:0000256" key="4">
    <source>
        <dbReference type="ARBA" id="ARBA00023267"/>
    </source>
</evidence>
<dbReference type="AlphaFoldDB" id="A0A1M5AXJ6"/>
<dbReference type="EMBL" id="FQUG01000015">
    <property type="protein sequence ID" value="SHF34968.1"/>
    <property type="molecule type" value="Genomic_DNA"/>
</dbReference>
<dbReference type="SUPFAM" id="SSF46785">
    <property type="entry name" value="Winged helix' DNA-binding domain"/>
    <property type="match status" value="1"/>
</dbReference>
<comment type="similarity">
    <text evidence="5">Belongs to the biotin--protein ligase family.</text>
</comment>
<dbReference type="PROSITE" id="PS51733">
    <property type="entry name" value="BPL_LPL_CATALYTIC"/>
    <property type="match status" value="1"/>
</dbReference>
<comment type="caution">
    <text evidence="5">Lacks conserved residue(s) required for the propagation of feature annotation.</text>
</comment>
<dbReference type="Pfam" id="PF02237">
    <property type="entry name" value="BPL_C"/>
    <property type="match status" value="1"/>
</dbReference>
<keyword evidence="5" id="KW-0678">Repressor</keyword>
<dbReference type="SUPFAM" id="SSF50037">
    <property type="entry name" value="C-terminal domain of transcriptional repressors"/>
    <property type="match status" value="1"/>
</dbReference>
<dbReference type="GO" id="GO:0003677">
    <property type="term" value="F:DNA binding"/>
    <property type="evidence" value="ECO:0007669"/>
    <property type="project" value="UniProtKB-UniRule"/>
</dbReference>
<protein>
    <recommendedName>
        <fullName evidence="5">Bifunctional ligase/repressor BirA</fullName>
    </recommendedName>
    <alternativeName>
        <fullName evidence="5">Biotin--[acetyl-CoA-carboxylase] ligase</fullName>
        <ecNumber evidence="5">6.3.4.15</ecNumber>
    </alternativeName>
    <alternativeName>
        <fullName evidence="5">Biotin--protein ligase</fullName>
    </alternativeName>
    <alternativeName>
        <fullName evidence="5">Biotin-[acetyl-CoA carboxylase] synthetase</fullName>
    </alternativeName>
</protein>
<evidence type="ECO:0000256" key="1">
    <source>
        <dbReference type="ARBA" id="ARBA00022598"/>
    </source>
</evidence>
<keyword evidence="5" id="KW-0238">DNA-binding</keyword>
<sequence>MKGKILELLRKAGDSYISGEEIAQGLGVSRTAVWKHIQALKEDGYDIVSHSHSGYSLKESPDLLLSEEIKPLLHTKIIGKKIVHFDKVSSSNDEAKKLALQGAPDGTVIVAEEQTGGKGRLSRGWFSPKYKGIWFSMLLRPTFLPQEAPKCTLMTAVALTRAIRKFGVDVGIKWPNDILYNGKKLDGTLTEMNAEMERIHYVIIGTGLNVNILPEDFPEELRDIGISLQSIKGERLARVPLFAEILNAMDELYCEVLEHGFSKVLDEWRKYSVTLGQEINVIGVKETYAGVAADIDEDGALLVDTPKGRTRVLAGDVSIRPRNK</sequence>
<dbReference type="NCBIfam" id="TIGR00121">
    <property type="entry name" value="birA_ligase"/>
    <property type="match status" value="1"/>
</dbReference>
<evidence type="ECO:0000313" key="7">
    <source>
        <dbReference type="EMBL" id="SHF34968.1"/>
    </source>
</evidence>
<dbReference type="InterPro" id="IPR013196">
    <property type="entry name" value="HTH_11"/>
</dbReference>
<dbReference type="GO" id="GO:0004077">
    <property type="term" value="F:biotin--[biotin carboxyl-carrier protein] ligase activity"/>
    <property type="evidence" value="ECO:0007669"/>
    <property type="project" value="UniProtKB-UniRule"/>
</dbReference>
<dbReference type="InterPro" id="IPR036388">
    <property type="entry name" value="WH-like_DNA-bd_sf"/>
</dbReference>
<reference evidence="7 8" key="1">
    <citation type="submission" date="2016-11" db="EMBL/GenBank/DDBJ databases">
        <authorList>
            <person name="Jaros S."/>
            <person name="Januszkiewicz K."/>
            <person name="Wedrychowicz H."/>
        </authorList>
    </citation>
    <scope>NUCLEOTIDE SEQUENCE [LARGE SCALE GENOMIC DNA]</scope>
    <source>
        <strain evidence="7 8">DSM 10502</strain>
    </source>
</reference>
<dbReference type="RefSeq" id="WP_072936538.1">
    <property type="nucleotide sequence ID" value="NZ_FQUG01000015.1"/>
</dbReference>
<feature type="domain" description="BPL/LPL catalytic" evidence="6">
    <location>
        <begin position="67"/>
        <end position="261"/>
    </location>
</feature>
<dbReference type="GO" id="GO:0005524">
    <property type="term" value="F:ATP binding"/>
    <property type="evidence" value="ECO:0007669"/>
    <property type="project" value="UniProtKB-UniRule"/>
</dbReference>
<dbReference type="GO" id="GO:0016740">
    <property type="term" value="F:transferase activity"/>
    <property type="evidence" value="ECO:0007669"/>
    <property type="project" value="UniProtKB-ARBA"/>
</dbReference>
<dbReference type="Pfam" id="PF03099">
    <property type="entry name" value="BPL_LplA_LipB"/>
    <property type="match status" value="1"/>
</dbReference>
<dbReference type="InterPro" id="IPR004408">
    <property type="entry name" value="Biotin_CoA_COase_ligase"/>
</dbReference>
<dbReference type="GO" id="GO:0006355">
    <property type="term" value="P:regulation of DNA-templated transcription"/>
    <property type="evidence" value="ECO:0007669"/>
    <property type="project" value="UniProtKB-UniRule"/>
</dbReference>
<keyword evidence="4 5" id="KW-0092">Biotin</keyword>
<evidence type="ECO:0000256" key="3">
    <source>
        <dbReference type="ARBA" id="ARBA00022840"/>
    </source>
</evidence>
<keyword evidence="5" id="KW-0804">Transcription</keyword>
<name>A0A1M5AXJ6_9FIRM</name>
<feature type="DNA-binding region" description="H-T-H motif" evidence="5">
    <location>
        <begin position="19"/>
        <end position="38"/>
    </location>
</feature>
<dbReference type="GO" id="GO:0009249">
    <property type="term" value="P:protein lipoylation"/>
    <property type="evidence" value="ECO:0007669"/>
    <property type="project" value="UniProtKB-ARBA"/>
</dbReference>
<feature type="binding site" evidence="5">
    <location>
        <begin position="90"/>
        <end position="92"/>
    </location>
    <ligand>
        <name>biotin</name>
        <dbReference type="ChEBI" id="CHEBI:57586"/>
    </ligand>
</feature>
<dbReference type="Gene3D" id="3.30.930.10">
    <property type="entry name" value="Bira Bifunctional Protein, Domain 2"/>
    <property type="match status" value="1"/>
</dbReference>
<dbReference type="InterPro" id="IPR011991">
    <property type="entry name" value="ArsR-like_HTH"/>
</dbReference>
<dbReference type="InterPro" id="IPR004143">
    <property type="entry name" value="BPL_LPL_catalytic"/>
</dbReference>
<dbReference type="PANTHER" id="PTHR12835">
    <property type="entry name" value="BIOTIN PROTEIN LIGASE"/>
    <property type="match status" value="1"/>
</dbReference>
<dbReference type="GO" id="GO:0005737">
    <property type="term" value="C:cytoplasm"/>
    <property type="evidence" value="ECO:0007669"/>
    <property type="project" value="TreeGrafter"/>
</dbReference>
<dbReference type="CDD" id="cd00090">
    <property type="entry name" value="HTH_ARSR"/>
    <property type="match status" value="1"/>
</dbReference>
<keyword evidence="1 5" id="KW-0436">Ligase</keyword>
<dbReference type="Proteomes" id="UP000184404">
    <property type="component" value="Unassembled WGS sequence"/>
</dbReference>
<dbReference type="CDD" id="cd16442">
    <property type="entry name" value="BPL"/>
    <property type="match status" value="1"/>
</dbReference>
<dbReference type="SUPFAM" id="SSF55681">
    <property type="entry name" value="Class II aaRS and biotin synthetases"/>
    <property type="match status" value="1"/>
</dbReference>
<proteinExistence type="inferred from homology"/>
<dbReference type="Gene3D" id="2.30.30.100">
    <property type="match status" value="1"/>
</dbReference>
<evidence type="ECO:0000313" key="8">
    <source>
        <dbReference type="Proteomes" id="UP000184404"/>
    </source>
</evidence>
<keyword evidence="3 5" id="KW-0067">ATP-binding</keyword>
<gene>
    <name evidence="5" type="primary">birA</name>
    <name evidence="7" type="ORF">SAMN02745190_02454</name>
</gene>
<dbReference type="OrthoDB" id="9807064at2"/>
<comment type="catalytic activity">
    <reaction evidence="5">
        <text>biotin + L-lysyl-[protein] + ATP = N(6)-biotinyl-L-lysyl-[protein] + AMP + diphosphate + H(+)</text>
        <dbReference type="Rhea" id="RHEA:11756"/>
        <dbReference type="Rhea" id="RHEA-COMP:9752"/>
        <dbReference type="Rhea" id="RHEA-COMP:10505"/>
        <dbReference type="ChEBI" id="CHEBI:15378"/>
        <dbReference type="ChEBI" id="CHEBI:29969"/>
        <dbReference type="ChEBI" id="CHEBI:30616"/>
        <dbReference type="ChEBI" id="CHEBI:33019"/>
        <dbReference type="ChEBI" id="CHEBI:57586"/>
        <dbReference type="ChEBI" id="CHEBI:83144"/>
        <dbReference type="ChEBI" id="CHEBI:456215"/>
        <dbReference type="EC" id="6.3.4.15"/>
    </reaction>
</comment>
<evidence type="ECO:0000256" key="2">
    <source>
        <dbReference type="ARBA" id="ARBA00022741"/>
    </source>
</evidence>
<dbReference type="HAMAP" id="MF_00978">
    <property type="entry name" value="Bifunct_BirA"/>
    <property type="match status" value="1"/>
</dbReference>
<evidence type="ECO:0000259" key="6">
    <source>
        <dbReference type="PROSITE" id="PS51733"/>
    </source>
</evidence>
<keyword evidence="8" id="KW-1185">Reference proteome</keyword>
<dbReference type="STRING" id="1123243.SAMN02745190_02454"/>
<dbReference type="EC" id="6.3.4.15" evidence="5"/>
<keyword evidence="2 5" id="KW-0547">Nucleotide-binding</keyword>
<dbReference type="PANTHER" id="PTHR12835:SF5">
    <property type="entry name" value="BIOTIN--PROTEIN LIGASE"/>
    <property type="match status" value="1"/>
</dbReference>
<dbReference type="Pfam" id="PF08279">
    <property type="entry name" value="HTH_11"/>
    <property type="match status" value="1"/>
</dbReference>
<feature type="binding site" evidence="5">
    <location>
        <position position="114"/>
    </location>
    <ligand>
        <name>biotin</name>
        <dbReference type="ChEBI" id="CHEBI:57586"/>
    </ligand>
</feature>
<dbReference type="InterPro" id="IPR008988">
    <property type="entry name" value="Transcriptional_repressor_C"/>
</dbReference>
<keyword evidence="5" id="KW-0805">Transcription regulation</keyword>
<dbReference type="Gene3D" id="1.10.10.10">
    <property type="entry name" value="Winged helix-like DNA-binding domain superfamily/Winged helix DNA-binding domain"/>
    <property type="match status" value="1"/>
</dbReference>
<dbReference type="InterPro" id="IPR003142">
    <property type="entry name" value="BPL_C"/>
</dbReference>